<evidence type="ECO:0000256" key="1">
    <source>
        <dbReference type="SAM" id="Phobius"/>
    </source>
</evidence>
<feature type="transmembrane region" description="Helical" evidence="1">
    <location>
        <begin position="185"/>
        <end position="205"/>
    </location>
</feature>
<feature type="transmembrane region" description="Helical" evidence="1">
    <location>
        <begin position="107"/>
        <end position="131"/>
    </location>
</feature>
<dbReference type="EMBL" id="JBHUER010000008">
    <property type="protein sequence ID" value="MFD1703810.1"/>
    <property type="molecule type" value="Genomic_DNA"/>
</dbReference>
<feature type="transmembrane region" description="Helical" evidence="1">
    <location>
        <begin position="74"/>
        <end position="101"/>
    </location>
</feature>
<name>A0ABW4KCI4_9HYPH</name>
<feature type="transmembrane region" description="Helical" evidence="1">
    <location>
        <begin position="152"/>
        <end position="179"/>
    </location>
</feature>
<accession>A0ABW4KCI4</accession>
<reference evidence="3" key="1">
    <citation type="journal article" date="2019" name="Int. J. Syst. Evol. Microbiol.">
        <title>The Global Catalogue of Microorganisms (GCM) 10K type strain sequencing project: providing services to taxonomists for standard genome sequencing and annotation.</title>
        <authorList>
            <consortium name="The Broad Institute Genomics Platform"/>
            <consortium name="The Broad Institute Genome Sequencing Center for Infectious Disease"/>
            <person name="Wu L."/>
            <person name="Ma J."/>
        </authorList>
    </citation>
    <scope>NUCLEOTIDE SEQUENCE [LARGE SCALE GENOMIC DNA]</scope>
    <source>
        <strain evidence="3">KCTC 23707</strain>
    </source>
</reference>
<comment type="caution">
    <text evidence="2">The sequence shown here is derived from an EMBL/GenBank/DDBJ whole genome shotgun (WGS) entry which is preliminary data.</text>
</comment>
<keyword evidence="3" id="KW-1185">Reference proteome</keyword>
<protein>
    <submittedName>
        <fullName evidence="2">Uncharacterized protein</fullName>
    </submittedName>
</protein>
<proteinExistence type="predicted"/>
<evidence type="ECO:0000313" key="3">
    <source>
        <dbReference type="Proteomes" id="UP001597308"/>
    </source>
</evidence>
<feature type="transmembrane region" description="Helical" evidence="1">
    <location>
        <begin position="30"/>
        <end position="53"/>
    </location>
</feature>
<evidence type="ECO:0000313" key="2">
    <source>
        <dbReference type="EMBL" id="MFD1703810.1"/>
    </source>
</evidence>
<keyword evidence="1" id="KW-1133">Transmembrane helix</keyword>
<gene>
    <name evidence="2" type="ORF">ACFSCV_12435</name>
</gene>
<keyword evidence="1" id="KW-0472">Membrane</keyword>
<keyword evidence="1" id="KW-0812">Transmembrane</keyword>
<sequence>MTPLFALIFAGLAFLSFADADKTARSVGVVAILLSLGLSLVRAALTAALAVVIHRFVILGEVAGVSDLPRLTPTILEFAAVTIVLQLVAALALLLVVPAWGWLGSPVVAALVFGVVFFLTVYAGLRIGLLFPAIAVEAPGRSVRSAFRDGDGLVLLLLMACALSALVIVVPGVVVGAALGSAPALLPLAGVAMEMALIAVSVAIVSQVFTWRTRQLAAWSEAR</sequence>
<dbReference type="Proteomes" id="UP001597308">
    <property type="component" value="Unassembled WGS sequence"/>
</dbReference>
<organism evidence="2 3">
    <name type="scientific">Methylopila henanensis</name>
    <dbReference type="NCBI Taxonomy" id="873516"/>
    <lineage>
        <taxon>Bacteria</taxon>
        <taxon>Pseudomonadati</taxon>
        <taxon>Pseudomonadota</taxon>
        <taxon>Alphaproteobacteria</taxon>
        <taxon>Hyphomicrobiales</taxon>
        <taxon>Methylopilaceae</taxon>
        <taxon>Methylopila</taxon>
    </lineage>
</organism>
<dbReference type="RefSeq" id="WP_378799899.1">
    <property type="nucleotide sequence ID" value="NZ_JBHUER010000008.1"/>
</dbReference>